<proteinExistence type="predicted"/>
<evidence type="ECO:0000313" key="2">
    <source>
        <dbReference type="EMBL" id="KAF1831541.1"/>
    </source>
</evidence>
<keyword evidence="3" id="KW-1185">Reference proteome</keyword>
<keyword evidence="1" id="KW-1133">Transmembrane helix</keyword>
<evidence type="ECO:0000256" key="1">
    <source>
        <dbReference type="SAM" id="Phobius"/>
    </source>
</evidence>
<organism evidence="2 3">
    <name type="scientific">Decorospora gaudefroyi</name>
    <dbReference type="NCBI Taxonomy" id="184978"/>
    <lineage>
        <taxon>Eukaryota</taxon>
        <taxon>Fungi</taxon>
        <taxon>Dikarya</taxon>
        <taxon>Ascomycota</taxon>
        <taxon>Pezizomycotina</taxon>
        <taxon>Dothideomycetes</taxon>
        <taxon>Pleosporomycetidae</taxon>
        <taxon>Pleosporales</taxon>
        <taxon>Pleosporineae</taxon>
        <taxon>Pleosporaceae</taxon>
        <taxon>Decorospora</taxon>
    </lineage>
</organism>
<accession>A0A6A5K423</accession>
<protein>
    <submittedName>
        <fullName evidence="2">Uncharacterized protein</fullName>
    </submittedName>
</protein>
<evidence type="ECO:0000313" key="3">
    <source>
        <dbReference type="Proteomes" id="UP000800040"/>
    </source>
</evidence>
<gene>
    <name evidence="2" type="ORF">BDW02DRAFT_46850</name>
</gene>
<feature type="transmembrane region" description="Helical" evidence="1">
    <location>
        <begin position="12"/>
        <end position="33"/>
    </location>
</feature>
<keyword evidence="1" id="KW-0812">Transmembrane</keyword>
<reference evidence="2" key="1">
    <citation type="submission" date="2020-01" db="EMBL/GenBank/DDBJ databases">
        <authorList>
            <consortium name="DOE Joint Genome Institute"/>
            <person name="Haridas S."/>
            <person name="Albert R."/>
            <person name="Binder M."/>
            <person name="Bloem J."/>
            <person name="Labutti K."/>
            <person name="Salamov A."/>
            <person name="Andreopoulos B."/>
            <person name="Baker S.E."/>
            <person name="Barry K."/>
            <person name="Bills G."/>
            <person name="Bluhm B.H."/>
            <person name="Cannon C."/>
            <person name="Castanera R."/>
            <person name="Culley D.E."/>
            <person name="Daum C."/>
            <person name="Ezra D."/>
            <person name="Gonzalez J.B."/>
            <person name="Henrissat B."/>
            <person name="Kuo A."/>
            <person name="Liang C."/>
            <person name="Lipzen A."/>
            <person name="Lutzoni F."/>
            <person name="Magnuson J."/>
            <person name="Mondo S."/>
            <person name="Nolan M."/>
            <person name="Ohm R."/>
            <person name="Pangilinan J."/>
            <person name="Park H.-J."/>
            <person name="Ramirez L."/>
            <person name="Alfaro M."/>
            <person name="Sun H."/>
            <person name="Tritt A."/>
            <person name="Yoshinaga Y."/>
            <person name="Zwiers L.-H."/>
            <person name="Turgeon B.G."/>
            <person name="Goodwin S.B."/>
            <person name="Spatafora J.W."/>
            <person name="Crous P.W."/>
            <person name="Grigoriev I.V."/>
        </authorList>
    </citation>
    <scope>NUCLEOTIDE SEQUENCE</scope>
    <source>
        <strain evidence="2">P77</strain>
    </source>
</reference>
<dbReference type="AlphaFoldDB" id="A0A6A5K423"/>
<keyword evidence="1" id="KW-0472">Membrane</keyword>
<name>A0A6A5K423_9PLEO</name>
<dbReference type="EMBL" id="ML975361">
    <property type="protein sequence ID" value="KAF1831541.1"/>
    <property type="molecule type" value="Genomic_DNA"/>
</dbReference>
<dbReference type="Proteomes" id="UP000800040">
    <property type="component" value="Unassembled WGS sequence"/>
</dbReference>
<sequence>MVGLIDCTCCSFFPFLPFFSLFIAFHFHVFFFFHVMRSGCGFIPIYLRGLQRLDLSTYLPTRYIPPRIYTEKNRKEDIYS</sequence>